<evidence type="ECO:0000256" key="1">
    <source>
        <dbReference type="ARBA" id="ARBA00004123"/>
    </source>
</evidence>
<keyword evidence="3" id="KW-0963">Cytoplasm</keyword>
<dbReference type="GO" id="GO:0005634">
    <property type="term" value="C:nucleus"/>
    <property type="evidence" value="ECO:0007669"/>
    <property type="project" value="UniProtKB-SubCell"/>
</dbReference>
<dbReference type="InterPro" id="IPR019410">
    <property type="entry name" value="Methyltransf_16"/>
</dbReference>
<keyword evidence="6" id="KW-0949">S-adenosyl-L-methionine</keyword>
<evidence type="ECO:0000256" key="3">
    <source>
        <dbReference type="ARBA" id="ARBA00022490"/>
    </source>
</evidence>
<sequence length="283" mass="32402">MPTFRFNFFGHDDSQYQKEENEEIKWYESEEIIPNKQLKELDNVVVHAKMFTCNEVEIGHVNNSDKIFMSGECPLTALDLAEKEHSDLVAGKYEGGLKVWECTSDLITYLVEHRGSINFHQAQVLDLGCGVGILGIYALLNGSFVTFQDYNKEIIECATIPSVLLNIEEELRENEIKKCKFYSGDWESFNEKLDDCKVYDIIVSSETIYNEKNYDKLVSLFLKRLSKQGIIYVAAKTCYFGVGGGMRQFEAHVERTGLLNSEVVWKSSGGVQREILKIKRIIM</sequence>
<evidence type="ECO:0000313" key="8">
    <source>
        <dbReference type="EMBL" id="CAG5003899.1"/>
    </source>
</evidence>
<dbReference type="EMBL" id="CAJQZP010000970">
    <property type="protein sequence ID" value="CAG5003899.1"/>
    <property type="molecule type" value="Genomic_DNA"/>
</dbReference>
<reference evidence="8" key="1">
    <citation type="submission" date="2021-04" db="EMBL/GenBank/DDBJ databases">
        <authorList>
            <person name="Tunstrom K."/>
        </authorList>
    </citation>
    <scope>NUCLEOTIDE SEQUENCE</scope>
</reference>
<dbReference type="GO" id="GO:0018064">
    <property type="term" value="F:protein-L-histidine N-tele-methyltransferase activity"/>
    <property type="evidence" value="ECO:0007669"/>
    <property type="project" value="TreeGrafter"/>
</dbReference>
<keyword evidence="4" id="KW-0489">Methyltransferase</keyword>
<dbReference type="AlphaFoldDB" id="A0A8S3X6U0"/>
<protein>
    <submittedName>
        <fullName evidence="8">(apollo) hypothetical protein</fullName>
    </submittedName>
</protein>
<dbReference type="PANTHER" id="PTHR14614:SF39">
    <property type="entry name" value="HISTIDINE PROTEIN METHYLTRANSFERASE 1 HOMOLOG"/>
    <property type="match status" value="1"/>
</dbReference>
<comment type="caution">
    <text evidence="8">The sequence shown here is derived from an EMBL/GenBank/DDBJ whole genome shotgun (WGS) entry which is preliminary data.</text>
</comment>
<name>A0A8S3X6U0_PARAO</name>
<comment type="subcellular location">
    <subcellularLocation>
        <location evidence="2">Cytoplasm</location>
    </subcellularLocation>
    <subcellularLocation>
        <location evidence="1">Nucleus</location>
    </subcellularLocation>
</comment>
<organism evidence="8 9">
    <name type="scientific">Parnassius apollo</name>
    <name type="common">Apollo butterfly</name>
    <name type="synonym">Papilio apollo</name>
    <dbReference type="NCBI Taxonomy" id="110799"/>
    <lineage>
        <taxon>Eukaryota</taxon>
        <taxon>Metazoa</taxon>
        <taxon>Ecdysozoa</taxon>
        <taxon>Arthropoda</taxon>
        <taxon>Hexapoda</taxon>
        <taxon>Insecta</taxon>
        <taxon>Pterygota</taxon>
        <taxon>Neoptera</taxon>
        <taxon>Endopterygota</taxon>
        <taxon>Lepidoptera</taxon>
        <taxon>Glossata</taxon>
        <taxon>Ditrysia</taxon>
        <taxon>Papilionoidea</taxon>
        <taxon>Papilionidae</taxon>
        <taxon>Parnassiinae</taxon>
        <taxon>Parnassini</taxon>
        <taxon>Parnassius</taxon>
        <taxon>Parnassius</taxon>
    </lineage>
</organism>
<proteinExistence type="predicted"/>
<dbReference type="OrthoDB" id="1723750at2759"/>
<keyword evidence="9" id="KW-1185">Reference proteome</keyword>
<evidence type="ECO:0000256" key="2">
    <source>
        <dbReference type="ARBA" id="ARBA00004496"/>
    </source>
</evidence>
<dbReference type="Proteomes" id="UP000691718">
    <property type="component" value="Unassembled WGS sequence"/>
</dbReference>
<dbReference type="GO" id="GO:0005737">
    <property type="term" value="C:cytoplasm"/>
    <property type="evidence" value="ECO:0007669"/>
    <property type="project" value="UniProtKB-SubCell"/>
</dbReference>
<evidence type="ECO:0000256" key="7">
    <source>
        <dbReference type="ARBA" id="ARBA00023242"/>
    </source>
</evidence>
<gene>
    <name evidence="8" type="ORF">PAPOLLO_LOCUS14300</name>
</gene>
<evidence type="ECO:0000256" key="5">
    <source>
        <dbReference type="ARBA" id="ARBA00022679"/>
    </source>
</evidence>
<accession>A0A8S3X6U0</accession>
<keyword evidence="7" id="KW-0539">Nucleus</keyword>
<evidence type="ECO:0000256" key="6">
    <source>
        <dbReference type="ARBA" id="ARBA00022691"/>
    </source>
</evidence>
<keyword evidence="5" id="KW-0808">Transferase</keyword>
<evidence type="ECO:0000256" key="4">
    <source>
        <dbReference type="ARBA" id="ARBA00022603"/>
    </source>
</evidence>
<dbReference type="GO" id="GO:0032259">
    <property type="term" value="P:methylation"/>
    <property type="evidence" value="ECO:0007669"/>
    <property type="project" value="UniProtKB-KW"/>
</dbReference>
<dbReference type="PANTHER" id="PTHR14614">
    <property type="entry name" value="HEPATOCELLULAR CARCINOMA-ASSOCIATED ANTIGEN"/>
    <property type="match status" value="1"/>
</dbReference>
<evidence type="ECO:0000313" key="9">
    <source>
        <dbReference type="Proteomes" id="UP000691718"/>
    </source>
</evidence>
<dbReference type="Pfam" id="PF10294">
    <property type="entry name" value="Methyltransf_16"/>
    <property type="match status" value="1"/>
</dbReference>
<dbReference type="CDD" id="cd02440">
    <property type="entry name" value="AdoMet_MTases"/>
    <property type="match status" value="1"/>
</dbReference>